<feature type="transmembrane region" description="Helical" evidence="7">
    <location>
        <begin position="377"/>
        <end position="401"/>
    </location>
</feature>
<reference evidence="9 10" key="1">
    <citation type="submission" date="2021-03" db="EMBL/GenBank/DDBJ databases">
        <title>Sequencing the genomes of 1000 actinobacteria strains.</title>
        <authorList>
            <person name="Klenk H.-P."/>
        </authorList>
    </citation>
    <scope>NUCLEOTIDE SEQUENCE [LARGE SCALE GENOMIC DNA]</scope>
    <source>
        <strain evidence="9 10">DSM 44580</strain>
    </source>
</reference>
<dbReference type="InterPro" id="IPR036259">
    <property type="entry name" value="MFS_trans_sf"/>
</dbReference>
<evidence type="ECO:0000256" key="3">
    <source>
        <dbReference type="ARBA" id="ARBA00022475"/>
    </source>
</evidence>
<dbReference type="InterPro" id="IPR011701">
    <property type="entry name" value="MFS"/>
</dbReference>
<evidence type="ECO:0000313" key="9">
    <source>
        <dbReference type="EMBL" id="MBP2472552.1"/>
    </source>
</evidence>
<dbReference type="RefSeq" id="WP_209706496.1">
    <property type="nucleotide sequence ID" value="NZ_JAGIOO010000001.1"/>
</dbReference>
<dbReference type="PANTHER" id="PTHR43045">
    <property type="entry name" value="SHIKIMATE TRANSPORTER"/>
    <property type="match status" value="1"/>
</dbReference>
<feature type="transmembrane region" description="Helical" evidence="7">
    <location>
        <begin position="169"/>
        <end position="187"/>
    </location>
</feature>
<feature type="transmembrane region" description="Helical" evidence="7">
    <location>
        <begin position="338"/>
        <end position="356"/>
    </location>
</feature>
<evidence type="ECO:0000256" key="5">
    <source>
        <dbReference type="ARBA" id="ARBA00022989"/>
    </source>
</evidence>
<sequence length="430" mass="45159">MTISRAHDRHPHARPHPLRVALASFIGTAIEWYDYFIYGMAAGIVFNKLFFPSISPAAGTLAAFATFSIGFLARPLGGIVMGHFGDRVGRKSMLVISLLTMGLATVGIGLLPGYDTIGVAAPVLLVVLRFVQGIGVGGEWSGAVLMAVEHAPPGRRDFYGSFPQMGVPGGLLLANAVFLTVSSTLSAEQFLAWGWRIPFLGSAVMVIVGLAIRFSVTESPAFEEVRARGARAKLPILVVVRQHLREVLLAAGAFIANNTLGYILIAYGLSYATTALKMPRDTVLVLTLTASAVWLLCVPLASILSDRIGRTRVLLVGSVGQAAWAAVLFPLIDTASPGLVLLALCGAAVFLGIVYGPMAALFSDLFSPEVRYSGTSLAYQLGAILGGGLAPTVSASLYAAYGSSTPITVYLVATGLVSLGCMYAATRRPV</sequence>
<evidence type="ECO:0000256" key="7">
    <source>
        <dbReference type="SAM" id="Phobius"/>
    </source>
</evidence>
<keyword evidence="6 7" id="KW-0472">Membrane</keyword>
<feature type="transmembrane region" description="Helical" evidence="7">
    <location>
        <begin position="282"/>
        <end position="301"/>
    </location>
</feature>
<comment type="caution">
    <text evidence="9">The sequence shown here is derived from an EMBL/GenBank/DDBJ whole genome shotgun (WGS) entry which is preliminary data.</text>
</comment>
<feature type="transmembrane region" description="Helical" evidence="7">
    <location>
        <begin position="20"/>
        <end position="38"/>
    </location>
</feature>
<evidence type="ECO:0000256" key="6">
    <source>
        <dbReference type="ARBA" id="ARBA00023136"/>
    </source>
</evidence>
<dbReference type="InterPro" id="IPR020846">
    <property type="entry name" value="MFS_dom"/>
</dbReference>
<evidence type="ECO:0000256" key="1">
    <source>
        <dbReference type="ARBA" id="ARBA00004651"/>
    </source>
</evidence>
<name>A0ABS5A7I1_9PSEU</name>
<feature type="domain" description="Major facilitator superfamily (MFS) profile" evidence="8">
    <location>
        <begin position="20"/>
        <end position="430"/>
    </location>
</feature>
<evidence type="ECO:0000256" key="4">
    <source>
        <dbReference type="ARBA" id="ARBA00022692"/>
    </source>
</evidence>
<proteinExistence type="predicted"/>
<keyword evidence="10" id="KW-1185">Reference proteome</keyword>
<keyword evidence="5 7" id="KW-1133">Transmembrane helix</keyword>
<evidence type="ECO:0000256" key="2">
    <source>
        <dbReference type="ARBA" id="ARBA00022448"/>
    </source>
</evidence>
<accession>A0ABS5A7I1</accession>
<feature type="transmembrane region" description="Helical" evidence="7">
    <location>
        <begin position="407"/>
        <end position="425"/>
    </location>
</feature>
<keyword evidence="2" id="KW-0813">Transport</keyword>
<dbReference type="EMBL" id="JAGIOO010000001">
    <property type="protein sequence ID" value="MBP2472552.1"/>
    <property type="molecule type" value="Genomic_DNA"/>
</dbReference>
<keyword evidence="3" id="KW-1003">Cell membrane</keyword>
<feature type="transmembrane region" description="Helical" evidence="7">
    <location>
        <begin position="313"/>
        <end position="332"/>
    </location>
</feature>
<feature type="transmembrane region" description="Helical" evidence="7">
    <location>
        <begin position="193"/>
        <end position="216"/>
    </location>
</feature>
<dbReference type="Gene3D" id="1.20.1250.20">
    <property type="entry name" value="MFS general substrate transporter like domains"/>
    <property type="match status" value="2"/>
</dbReference>
<protein>
    <submittedName>
        <fullName evidence="9">Metabolite-proton symporter</fullName>
    </submittedName>
</protein>
<feature type="transmembrane region" description="Helical" evidence="7">
    <location>
        <begin position="247"/>
        <end position="270"/>
    </location>
</feature>
<feature type="transmembrane region" description="Helical" evidence="7">
    <location>
        <begin position="50"/>
        <end position="73"/>
    </location>
</feature>
<organism evidence="9 10">
    <name type="scientific">Crossiella equi</name>
    <dbReference type="NCBI Taxonomy" id="130796"/>
    <lineage>
        <taxon>Bacteria</taxon>
        <taxon>Bacillati</taxon>
        <taxon>Actinomycetota</taxon>
        <taxon>Actinomycetes</taxon>
        <taxon>Pseudonocardiales</taxon>
        <taxon>Pseudonocardiaceae</taxon>
        <taxon>Crossiella</taxon>
    </lineage>
</organism>
<keyword evidence="4 7" id="KW-0812">Transmembrane</keyword>
<dbReference type="PROSITE" id="PS50850">
    <property type="entry name" value="MFS"/>
    <property type="match status" value="1"/>
</dbReference>
<dbReference type="Pfam" id="PF07690">
    <property type="entry name" value="MFS_1"/>
    <property type="match status" value="1"/>
</dbReference>
<feature type="transmembrane region" description="Helical" evidence="7">
    <location>
        <begin position="94"/>
        <end position="114"/>
    </location>
</feature>
<evidence type="ECO:0000259" key="8">
    <source>
        <dbReference type="PROSITE" id="PS50850"/>
    </source>
</evidence>
<evidence type="ECO:0000313" key="10">
    <source>
        <dbReference type="Proteomes" id="UP001519363"/>
    </source>
</evidence>
<gene>
    <name evidence="9" type="ORF">JOF53_001424</name>
</gene>
<comment type="subcellular location">
    <subcellularLocation>
        <location evidence="1">Cell membrane</location>
        <topology evidence="1">Multi-pass membrane protein</topology>
    </subcellularLocation>
</comment>
<dbReference type="PANTHER" id="PTHR43045:SF1">
    <property type="entry name" value="SHIKIMATE TRANSPORTER"/>
    <property type="match status" value="1"/>
</dbReference>
<dbReference type="CDD" id="cd17369">
    <property type="entry name" value="MFS_ShiA_like"/>
    <property type="match status" value="1"/>
</dbReference>
<dbReference type="SUPFAM" id="SSF103473">
    <property type="entry name" value="MFS general substrate transporter"/>
    <property type="match status" value="1"/>
</dbReference>
<dbReference type="Proteomes" id="UP001519363">
    <property type="component" value="Unassembled WGS sequence"/>
</dbReference>